<comment type="similarity">
    <text evidence="1">Belongs to the AfsR/DnrI/RedD regulatory family.</text>
</comment>
<dbReference type="EMBL" id="BLIN01000005">
    <property type="protein sequence ID" value="GFE11126.1"/>
    <property type="molecule type" value="Genomic_DNA"/>
</dbReference>
<accession>A0A640SLW1</accession>
<dbReference type="Gene3D" id="3.40.50.300">
    <property type="entry name" value="P-loop containing nucleotide triphosphate hydrolases"/>
    <property type="match status" value="1"/>
</dbReference>
<reference evidence="9 10" key="1">
    <citation type="submission" date="2019-12" db="EMBL/GenBank/DDBJ databases">
        <title>Whole genome shotgun sequence of Streptomyces caniferus NBRC 15389.</title>
        <authorList>
            <person name="Ichikawa N."/>
            <person name="Kimura A."/>
            <person name="Kitahashi Y."/>
            <person name="Komaki H."/>
            <person name="Tamura T."/>
        </authorList>
    </citation>
    <scope>NUCLEOTIDE SEQUENCE [LARGE SCALE GENOMIC DNA]</scope>
    <source>
        <strain evidence="9 10">NBRC 15389</strain>
    </source>
</reference>
<dbReference type="GO" id="GO:0000160">
    <property type="term" value="P:phosphorelay signal transduction system"/>
    <property type="evidence" value="ECO:0007669"/>
    <property type="project" value="UniProtKB-KW"/>
</dbReference>
<dbReference type="Pfam" id="PF13191">
    <property type="entry name" value="AAA_16"/>
    <property type="match status" value="1"/>
</dbReference>
<dbReference type="InterPro" id="IPR051677">
    <property type="entry name" value="AfsR-DnrI-RedD_regulator"/>
</dbReference>
<dbReference type="SUPFAM" id="SSF48452">
    <property type="entry name" value="TPR-like"/>
    <property type="match status" value="1"/>
</dbReference>
<dbReference type="PRINTS" id="PR00364">
    <property type="entry name" value="DISEASERSIST"/>
</dbReference>
<dbReference type="AlphaFoldDB" id="A0A640SLW1"/>
<dbReference type="InterPro" id="IPR036388">
    <property type="entry name" value="WH-like_DNA-bd_sf"/>
</dbReference>
<evidence type="ECO:0000256" key="4">
    <source>
        <dbReference type="ARBA" id="ARBA00023125"/>
    </source>
</evidence>
<dbReference type="InterPro" id="IPR005158">
    <property type="entry name" value="BTAD"/>
</dbReference>
<feature type="domain" description="OmpR/PhoB-type" evidence="8">
    <location>
        <begin position="1"/>
        <end position="96"/>
    </location>
</feature>
<feature type="compositionally biased region" description="Gly residues" evidence="7">
    <location>
        <begin position="324"/>
        <end position="334"/>
    </location>
</feature>
<evidence type="ECO:0000256" key="7">
    <source>
        <dbReference type="SAM" id="MobiDB-lite"/>
    </source>
</evidence>
<evidence type="ECO:0000256" key="6">
    <source>
        <dbReference type="PROSITE-ProRule" id="PRU01091"/>
    </source>
</evidence>
<feature type="compositionally biased region" description="Basic and acidic residues" evidence="7">
    <location>
        <begin position="695"/>
        <end position="704"/>
    </location>
</feature>
<name>A0A640SLW1_9ACTN</name>
<dbReference type="RefSeq" id="WP_159481831.1">
    <property type="nucleotide sequence ID" value="NZ_BAAATH010000001.1"/>
</dbReference>
<evidence type="ECO:0000259" key="8">
    <source>
        <dbReference type="PROSITE" id="PS51755"/>
    </source>
</evidence>
<dbReference type="InterPro" id="IPR011990">
    <property type="entry name" value="TPR-like_helical_dom_sf"/>
</dbReference>
<dbReference type="Gene3D" id="1.25.40.10">
    <property type="entry name" value="Tetratricopeptide repeat domain"/>
    <property type="match status" value="1"/>
</dbReference>
<dbReference type="InterPro" id="IPR016032">
    <property type="entry name" value="Sig_transdc_resp-reg_C-effctor"/>
</dbReference>
<evidence type="ECO:0000313" key="10">
    <source>
        <dbReference type="Proteomes" id="UP000435837"/>
    </source>
</evidence>
<dbReference type="SUPFAM" id="SSF46894">
    <property type="entry name" value="C-terminal effector domain of the bipartite response regulators"/>
    <property type="match status" value="1"/>
</dbReference>
<dbReference type="SUPFAM" id="SSF52540">
    <property type="entry name" value="P-loop containing nucleoside triphosphate hydrolases"/>
    <property type="match status" value="1"/>
</dbReference>
<sequence length="704" mass="72341">MEFSLLGPISVTTGSAELSLGPAKRRSVLALLLLQPNTTVPLEQLIDSLWEDEPPEHARTVVQGHVSRLRATLAEGGAEAYGIELTTHGSAYLLRLPEELIDAHRFGELVALARPEAAPADAVPLLREALGLWRGPALTGTVTSPPFAAAAHALEERRLTAVEALGRAHGALGEHEQAAAVLYSAAVNHPLREGLIAGLMRALFQTGRQSDALEWFHRTRRLLNEELGVDPGERLRNAYEEILRAEAAGGGQPAAAKPAGGARGAGSASGGTPSAGARSGAASAGGRPGTSGEGPSATGTGAGPVDGESRVPVQGIAGRDEAPGGPGAPGGDRTGSGTTDGARGGSGTGRAGAAPRLLPRPPARFLGREDQLSSLTTVLMDRTTGESPLAVVAGPAGVGKTACAVQWAHLHAGAFPDGQLFADLRGFGEGDEAPPAEILRDFLLALGTPPERVPGSAQAASALFRSLVAERRLLVVLDNARSSAQVRPLLPGGQHCATVVTSRSRLDGLVATDCARPVGIQTLGHEEGAALLGAMLGPDRVAEDPAAARELVDLCDGLPLALRAAAAQLTARPRWRLARLAAALRDERRRLALLSAEDTGIAAALRMSVARLSADDAQLLSALATSADGHLNASLAAALAGYDPERTQDGLDRLTEMHLVDEEATDVYTISTLTQLFARDERGESGEGGTSGTDDGSKGGDGRG</sequence>
<keyword evidence="2" id="KW-0902">Two-component regulatory system</keyword>
<keyword evidence="5" id="KW-0804">Transcription</keyword>
<dbReference type="InterPro" id="IPR027417">
    <property type="entry name" value="P-loop_NTPase"/>
</dbReference>
<keyword evidence="3" id="KW-0805">Transcription regulation</keyword>
<dbReference type="PANTHER" id="PTHR35807">
    <property type="entry name" value="TRANSCRIPTIONAL REGULATOR REDD-RELATED"/>
    <property type="match status" value="1"/>
</dbReference>
<dbReference type="Pfam" id="PF03704">
    <property type="entry name" value="BTAD"/>
    <property type="match status" value="1"/>
</dbReference>
<protein>
    <recommendedName>
        <fullName evidence="8">OmpR/PhoB-type domain-containing protein</fullName>
    </recommendedName>
</protein>
<evidence type="ECO:0000256" key="5">
    <source>
        <dbReference type="ARBA" id="ARBA00023163"/>
    </source>
</evidence>
<dbReference type="Proteomes" id="UP000435837">
    <property type="component" value="Unassembled WGS sequence"/>
</dbReference>
<dbReference type="Pfam" id="PF00486">
    <property type="entry name" value="Trans_reg_C"/>
    <property type="match status" value="1"/>
</dbReference>
<dbReference type="SMART" id="SM01043">
    <property type="entry name" value="BTAD"/>
    <property type="match status" value="1"/>
</dbReference>
<dbReference type="PANTHER" id="PTHR35807:SF1">
    <property type="entry name" value="TRANSCRIPTIONAL REGULATOR REDD"/>
    <property type="match status" value="1"/>
</dbReference>
<keyword evidence="4 6" id="KW-0238">DNA-binding</keyword>
<dbReference type="PROSITE" id="PS51755">
    <property type="entry name" value="OMPR_PHOB"/>
    <property type="match status" value="1"/>
</dbReference>
<dbReference type="SMART" id="SM00862">
    <property type="entry name" value="Trans_reg_C"/>
    <property type="match status" value="1"/>
</dbReference>
<dbReference type="OrthoDB" id="581105at2"/>
<dbReference type="CDD" id="cd15831">
    <property type="entry name" value="BTAD"/>
    <property type="match status" value="1"/>
</dbReference>
<dbReference type="Gene3D" id="1.10.10.10">
    <property type="entry name" value="Winged helix-like DNA-binding domain superfamily/Winged helix DNA-binding domain"/>
    <property type="match status" value="1"/>
</dbReference>
<dbReference type="GO" id="GO:0003677">
    <property type="term" value="F:DNA binding"/>
    <property type="evidence" value="ECO:0007669"/>
    <property type="project" value="UniProtKB-UniRule"/>
</dbReference>
<feature type="DNA-binding region" description="OmpR/PhoB-type" evidence="6">
    <location>
        <begin position="1"/>
        <end position="96"/>
    </location>
</feature>
<evidence type="ECO:0000313" key="9">
    <source>
        <dbReference type="EMBL" id="GFE11126.1"/>
    </source>
</evidence>
<comment type="caution">
    <text evidence="9">The sequence shown here is derived from an EMBL/GenBank/DDBJ whole genome shotgun (WGS) entry which is preliminary data.</text>
</comment>
<evidence type="ECO:0000256" key="3">
    <source>
        <dbReference type="ARBA" id="ARBA00023015"/>
    </source>
</evidence>
<gene>
    <name evidence="9" type="ORF">Scani_73940</name>
</gene>
<proteinExistence type="inferred from homology"/>
<dbReference type="InterPro" id="IPR001867">
    <property type="entry name" value="OmpR/PhoB-type_DNA-bd"/>
</dbReference>
<dbReference type="InterPro" id="IPR041664">
    <property type="entry name" value="AAA_16"/>
</dbReference>
<organism evidence="9 10">
    <name type="scientific">Streptomyces caniferus</name>
    <dbReference type="NCBI Taxonomy" id="285557"/>
    <lineage>
        <taxon>Bacteria</taxon>
        <taxon>Bacillati</taxon>
        <taxon>Actinomycetota</taxon>
        <taxon>Actinomycetes</taxon>
        <taxon>Kitasatosporales</taxon>
        <taxon>Streptomycetaceae</taxon>
        <taxon>Streptomyces</taxon>
    </lineage>
</organism>
<evidence type="ECO:0000256" key="2">
    <source>
        <dbReference type="ARBA" id="ARBA00023012"/>
    </source>
</evidence>
<evidence type="ECO:0000256" key="1">
    <source>
        <dbReference type="ARBA" id="ARBA00005820"/>
    </source>
</evidence>
<feature type="region of interest" description="Disordered" evidence="7">
    <location>
        <begin position="248"/>
        <end position="369"/>
    </location>
</feature>
<feature type="region of interest" description="Disordered" evidence="7">
    <location>
        <begin position="679"/>
        <end position="704"/>
    </location>
</feature>
<dbReference type="GO" id="GO:0006355">
    <property type="term" value="P:regulation of DNA-templated transcription"/>
    <property type="evidence" value="ECO:0007669"/>
    <property type="project" value="InterPro"/>
</dbReference>
<feature type="compositionally biased region" description="Low complexity" evidence="7">
    <location>
        <begin position="270"/>
        <end position="285"/>
    </location>
</feature>